<dbReference type="Pfam" id="PF01810">
    <property type="entry name" value="LysE"/>
    <property type="match status" value="1"/>
</dbReference>
<dbReference type="Proteomes" id="UP000244817">
    <property type="component" value="Unassembled WGS sequence"/>
</dbReference>
<dbReference type="PANTHER" id="PTHR30086">
    <property type="entry name" value="ARGININE EXPORTER PROTEIN ARGO"/>
    <property type="match status" value="1"/>
</dbReference>
<evidence type="ECO:0000256" key="2">
    <source>
        <dbReference type="ARBA" id="ARBA00022475"/>
    </source>
</evidence>
<keyword evidence="2" id="KW-1003">Cell membrane</keyword>
<dbReference type="GO" id="GO:0005886">
    <property type="term" value="C:plasma membrane"/>
    <property type="evidence" value="ECO:0007669"/>
    <property type="project" value="UniProtKB-SubCell"/>
</dbReference>
<evidence type="ECO:0000256" key="5">
    <source>
        <dbReference type="ARBA" id="ARBA00023136"/>
    </source>
</evidence>
<evidence type="ECO:0008006" key="9">
    <source>
        <dbReference type="Google" id="ProtNLM"/>
    </source>
</evidence>
<keyword evidence="5 6" id="KW-0472">Membrane</keyword>
<keyword evidence="3 6" id="KW-0812">Transmembrane</keyword>
<name>A0A2T7FXW3_9RHOB</name>
<keyword evidence="8" id="KW-1185">Reference proteome</keyword>
<dbReference type="InterPro" id="IPR001123">
    <property type="entry name" value="LeuE-type"/>
</dbReference>
<feature type="transmembrane region" description="Helical" evidence="6">
    <location>
        <begin position="144"/>
        <end position="168"/>
    </location>
</feature>
<feature type="transmembrane region" description="Helical" evidence="6">
    <location>
        <begin position="44"/>
        <end position="62"/>
    </location>
</feature>
<reference evidence="7 8" key="1">
    <citation type="submission" date="2018-04" db="EMBL/GenBank/DDBJ databases">
        <title>Pelagivirga bohaiensis gen. nov., sp. nov., a bacterium isolated from the Bohai Sea.</title>
        <authorList>
            <person name="Ji X."/>
        </authorList>
    </citation>
    <scope>NUCLEOTIDE SEQUENCE [LARGE SCALE GENOMIC DNA]</scope>
    <source>
        <strain evidence="7 8">BH-SD16</strain>
    </source>
</reference>
<evidence type="ECO:0000256" key="4">
    <source>
        <dbReference type="ARBA" id="ARBA00022989"/>
    </source>
</evidence>
<evidence type="ECO:0000313" key="8">
    <source>
        <dbReference type="Proteomes" id="UP000244817"/>
    </source>
</evidence>
<dbReference type="AlphaFoldDB" id="A0A2T7FXW3"/>
<evidence type="ECO:0000256" key="3">
    <source>
        <dbReference type="ARBA" id="ARBA00022692"/>
    </source>
</evidence>
<dbReference type="PANTHER" id="PTHR30086:SF20">
    <property type="entry name" value="ARGININE EXPORTER PROTEIN ARGO-RELATED"/>
    <property type="match status" value="1"/>
</dbReference>
<keyword evidence="4 6" id="KW-1133">Transmembrane helix</keyword>
<gene>
    <name evidence="7" type="ORF">DC363_07615</name>
</gene>
<comment type="caution">
    <text evidence="7">The sequence shown here is derived from an EMBL/GenBank/DDBJ whole genome shotgun (WGS) entry which is preliminary data.</text>
</comment>
<evidence type="ECO:0000256" key="6">
    <source>
        <dbReference type="SAM" id="Phobius"/>
    </source>
</evidence>
<protein>
    <recommendedName>
        <fullName evidence="9">Lysine transporter LysE</fullName>
    </recommendedName>
</protein>
<dbReference type="GO" id="GO:0033228">
    <property type="term" value="P:cysteine export across plasma membrane"/>
    <property type="evidence" value="ECO:0007669"/>
    <property type="project" value="TreeGrafter"/>
</dbReference>
<evidence type="ECO:0000256" key="1">
    <source>
        <dbReference type="ARBA" id="ARBA00004651"/>
    </source>
</evidence>
<sequence>MILDVLLALITFAFVSSITPGPNNTMLMASGANFGIWRSLPHMLGVAIGFTVMIVLVGLGLMQVFDAFPIMNTVLKVLSVAYLVWLAWKIARAAPSLPDAPETSGTPMTFLQAAAFQWVNPKAWTMAVYAVTNFATGTNGHRSVLAVLLVALIFGLVNLPCIGSWTVLGQQMRRFLTSPGRLRAFNGTMALLLLATLVPILWPAV</sequence>
<accession>A0A2T7FXW3</accession>
<dbReference type="OrthoDB" id="9812084at2"/>
<comment type="subcellular location">
    <subcellularLocation>
        <location evidence="1">Cell membrane</location>
        <topology evidence="1">Multi-pass membrane protein</topology>
    </subcellularLocation>
</comment>
<dbReference type="EMBL" id="QCYG01000004">
    <property type="protein sequence ID" value="PVA06999.1"/>
    <property type="molecule type" value="Genomic_DNA"/>
</dbReference>
<feature type="transmembrane region" description="Helical" evidence="6">
    <location>
        <begin position="180"/>
        <end position="202"/>
    </location>
</feature>
<feature type="transmembrane region" description="Helical" evidence="6">
    <location>
        <begin position="74"/>
        <end position="91"/>
    </location>
</feature>
<dbReference type="RefSeq" id="WP_108640534.1">
    <property type="nucleotide sequence ID" value="NZ_QCYG01000004.1"/>
</dbReference>
<evidence type="ECO:0000313" key="7">
    <source>
        <dbReference type="EMBL" id="PVA06999.1"/>
    </source>
</evidence>
<proteinExistence type="predicted"/>
<dbReference type="GO" id="GO:0015171">
    <property type="term" value="F:amino acid transmembrane transporter activity"/>
    <property type="evidence" value="ECO:0007669"/>
    <property type="project" value="TreeGrafter"/>
</dbReference>
<organism evidence="7 8">
    <name type="scientific">Thalassorhabdomicrobium marinisediminis</name>
    <dbReference type="NCBI Taxonomy" id="2170577"/>
    <lineage>
        <taxon>Bacteria</taxon>
        <taxon>Pseudomonadati</taxon>
        <taxon>Pseudomonadota</taxon>
        <taxon>Alphaproteobacteria</taxon>
        <taxon>Rhodobacterales</taxon>
        <taxon>Paracoccaceae</taxon>
        <taxon>Thalassorhabdomicrobium</taxon>
    </lineage>
</organism>